<proteinExistence type="inferred from homology"/>
<feature type="transmembrane region" description="Helical" evidence="8">
    <location>
        <begin position="302"/>
        <end position="321"/>
    </location>
</feature>
<comment type="similarity">
    <text evidence="2">Belongs to the binding-protein-dependent transport system permease family. FecCD subfamily.</text>
</comment>
<evidence type="ECO:0000256" key="6">
    <source>
        <dbReference type="ARBA" id="ARBA00022989"/>
    </source>
</evidence>
<dbReference type="NCBIfam" id="NF007866">
    <property type="entry name" value="PRK10577.1-2"/>
    <property type="match status" value="1"/>
</dbReference>
<feature type="transmembrane region" description="Helical" evidence="8">
    <location>
        <begin position="226"/>
        <end position="254"/>
    </location>
</feature>
<accession>A0ABV5HNF4</accession>
<name>A0ABV5HNF4_9VIBR</name>
<comment type="caution">
    <text evidence="9">The sequence shown here is derived from an EMBL/GenBank/DDBJ whole genome shotgun (WGS) entry which is preliminary data.</text>
</comment>
<keyword evidence="6 8" id="KW-1133">Transmembrane helix</keyword>
<sequence length="662" mass="70700">MGWKTLFSVFGLLVVGAALSLQLNQTLAVEQQWQLIVNPSSAESFDDFMFAYAQLPRAVITLVVGAMLGVVGSLMQQLTQNTLTSPLTMGTSSGAWLALVILSIWWPDAVNDYSAFAAMAGALLAFSMILLITGLDNMTGLPMVISGMVINILLGAIAGAVILLHQDYAQNVFMWGAGDLAQNGWEMLEWLVPRLSPVIILLLVAPRILTLLRLGQQGAEARGLSVIPAFFVLMVIGIWLVSAAITAVGIIGFIGLLTPNIVRVLGARTPRMELFASLLFGALLLLMTDVIAQLMSLWAGQVVPSGVTAAAVGAPALIWFSRRQLKAQDGMAVALPGSRSSLSSGLALSVIGMLMIGIAVYFLFQVDEQTWHFAMPSDYQWMLRWPRALTALCTGVGLALAGTILQRLIYNPLASPDILGVSSGATFALVFATIFLEQSLLSAQWSVAFIGSMAVLLVLIFLGKRHQFAPSSVILTGIAMSALLQAFVQFCLSKGSQDSYTILQWLAGSTYRVTDTQALLLSGLVLVMLILSLSASRGLTLLSISREFAKARGLNTSLMSMLLLALVAMLCAVVTATMGPVAFVGLIAPHLARMLGAQQTRQQLLFGSLIGGTTMLWADWLGQVLLYPNQVAAGTLVAIIGAIYFLGLLIFNRVKARLSFSA</sequence>
<reference evidence="9 10" key="1">
    <citation type="submission" date="2024-09" db="EMBL/GenBank/DDBJ databases">
        <authorList>
            <person name="Sun Q."/>
            <person name="Mori K."/>
        </authorList>
    </citation>
    <scope>NUCLEOTIDE SEQUENCE [LARGE SCALE GENOMIC DNA]</scope>
    <source>
        <strain evidence="9 10">CECT 8064</strain>
    </source>
</reference>
<protein>
    <submittedName>
        <fullName evidence="9">Fe(3+)-hydroxamate ABC transporter permease FhuB</fullName>
    </submittedName>
</protein>
<keyword evidence="7 8" id="KW-0472">Membrane</keyword>
<evidence type="ECO:0000313" key="9">
    <source>
        <dbReference type="EMBL" id="MFB9135066.1"/>
    </source>
</evidence>
<dbReference type="Proteomes" id="UP001589645">
    <property type="component" value="Unassembled WGS sequence"/>
</dbReference>
<dbReference type="InterPro" id="IPR000522">
    <property type="entry name" value="ABC_transptr_permease_BtuC"/>
</dbReference>
<dbReference type="PANTHER" id="PTHR30472">
    <property type="entry name" value="FERRIC ENTEROBACTIN TRANSPORT SYSTEM PERMEASE PROTEIN"/>
    <property type="match status" value="1"/>
</dbReference>
<gene>
    <name evidence="9" type="primary">fhuB</name>
    <name evidence="9" type="ORF">ACFFUV_08835</name>
</gene>
<feature type="transmembrane region" description="Helical" evidence="8">
    <location>
        <begin position="385"/>
        <end position="406"/>
    </location>
</feature>
<dbReference type="SUPFAM" id="SSF81345">
    <property type="entry name" value="ABC transporter involved in vitamin B12 uptake, BtuC"/>
    <property type="match status" value="2"/>
</dbReference>
<keyword evidence="3" id="KW-0813">Transport</keyword>
<feature type="transmembrane region" description="Helical" evidence="8">
    <location>
        <begin position="468"/>
        <end position="492"/>
    </location>
</feature>
<evidence type="ECO:0000256" key="3">
    <source>
        <dbReference type="ARBA" id="ARBA00022448"/>
    </source>
</evidence>
<organism evidence="9 10">
    <name type="scientific">Vibrio olivae</name>
    <dbReference type="NCBI Taxonomy" id="1243002"/>
    <lineage>
        <taxon>Bacteria</taxon>
        <taxon>Pseudomonadati</taxon>
        <taxon>Pseudomonadota</taxon>
        <taxon>Gammaproteobacteria</taxon>
        <taxon>Vibrionales</taxon>
        <taxon>Vibrionaceae</taxon>
        <taxon>Vibrio</taxon>
    </lineage>
</organism>
<evidence type="ECO:0000256" key="2">
    <source>
        <dbReference type="ARBA" id="ARBA00007935"/>
    </source>
</evidence>
<comment type="subcellular location">
    <subcellularLocation>
        <location evidence="1">Cell membrane</location>
        <topology evidence="1">Multi-pass membrane protein</topology>
    </subcellularLocation>
</comment>
<dbReference type="PANTHER" id="PTHR30472:SF37">
    <property type="entry name" value="FE(3+) DICITRATE TRANSPORT SYSTEM PERMEASE PROTEIN FECD-RELATED"/>
    <property type="match status" value="1"/>
</dbReference>
<evidence type="ECO:0000313" key="10">
    <source>
        <dbReference type="Proteomes" id="UP001589645"/>
    </source>
</evidence>
<feature type="transmembrane region" description="Helical" evidence="8">
    <location>
        <begin position="518"/>
        <end position="539"/>
    </location>
</feature>
<feature type="transmembrane region" description="Helical" evidence="8">
    <location>
        <begin position="113"/>
        <end position="132"/>
    </location>
</feature>
<keyword evidence="10" id="KW-1185">Reference proteome</keyword>
<evidence type="ECO:0000256" key="7">
    <source>
        <dbReference type="ARBA" id="ARBA00023136"/>
    </source>
</evidence>
<dbReference type="RefSeq" id="WP_390191913.1">
    <property type="nucleotide sequence ID" value="NZ_JBHMEP010000001.1"/>
</dbReference>
<keyword evidence="4" id="KW-1003">Cell membrane</keyword>
<feature type="transmembrane region" description="Helical" evidence="8">
    <location>
        <begin position="631"/>
        <end position="651"/>
    </location>
</feature>
<feature type="transmembrane region" description="Helical" evidence="8">
    <location>
        <begin position="559"/>
        <end position="592"/>
    </location>
</feature>
<evidence type="ECO:0000256" key="5">
    <source>
        <dbReference type="ARBA" id="ARBA00022692"/>
    </source>
</evidence>
<evidence type="ECO:0000256" key="4">
    <source>
        <dbReference type="ARBA" id="ARBA00022475"/>
    </source>
</evidence>
<feature type="transmembrane region" description="Helical" evidence="8">
    <location>
        <begin position="144"/>
        <end position="165"/>
    </location>
</feature>
<feature type="transmembrane region" description="Helical" evidence="8">
    <location>
        <begin position="418"/>
        <end position="436"/>
    </location>
</feature>
<feature type="transmembrane region" description="Helical" evidence="8">
    <location>
        <begin position="443"/>
        <end position="462"/>
    </location>
</feature>
<dbReference type="Gene3D" id="1.10.3470.10">
    <property type="entry name" value="ABC transporter involved in vitamin B12 uptake, BtuC"/>
    <property type="match status" value="2"/>
</dbReference>
<dbReference type="CDD" id="cd06550">
    <property type="entry name" value="TM_ABC_iron-siderophores_like"/>
    <property type="match status" value="2"/>
</dbReference>
<evidence type="ECO:0000256" key="1">
    <source>
        <dbReference type="ARBA" id="ARBA00004651"/>
    </source>
</evidence>
<evidence type="ECO:0000256" key="8">
    <source>
        <dbReference type="SAM" id="Phobius"/>
    </source>
</evidence>
<keyword evidence="5 8" id="KW-0812">Transmembrane</keyword>
<feature type="transmembrane region" description="Helical" evidence="8">
    <location>
        <begin position="52"/>
        <end position="75"/>
    </location>
</feature>
<feature type="transmembrane region" description="Helical" evidence="8">
    <location>
        <begin position="274"/>
        <end position="295"/>
    </location>
</feature>
<feature type="transmembrane region" description="Helical" evidence="8">
    <location>
        <begin position="195"/>
        <end position="214"/>
    </location>
</feature>
<dbReference type="InterPro" id="IPR037294">
    <property type="entry name" value="ABC_BtuC-like"/>
</dbReference>
<feature type="transmembrane region" description="Helical" evidence="8">
    <location>
        <begin position="87"/>
        <end position="107"/>
    </location>
</feature>
<dbReference type="Pfam" id="PF01032">
    <property type="entry name" value="FecCD"/>
    <property type="match status" value="2"/>
</dbReference>
<dbReference type="EMBL" id="JBHMEP010000001">
    <property type="protein sequence ID" value="MFB9135066.1"/>
    <property type="molecule type" value="Genomic_DNA"/>
</dbReference>
<feature type="transmembrane region" description="Helical" evidence="8">
    <location>
        <begin position="341"/>
        <end position="364"/>
    </location>
</feature>